<feature type="transmembrane region" description="Helical" evidence="1">
    <location>
        <begin position="39"/>
        <end position="62"/>
    </location>
</feature>
<dbReference type="InterPro" id="IPR039545">
    <property type="entry name" value="PGAP2"/>
</dbReference>
<dbReference type="WBParaSite" id="SRAE_2000055700.1">
    <property type="protein sequence ID" value="SRAE_2000055700.1"/>
    <property type="gene ID" value="WBGene00260752"/>
</dbReference>
<proteinExistence type="predicted"/>
<feature type="transmembrane region" description="Helical" evidence="1">
    <location>
        <begin position="259"/>
        <end position="279"/>
    </location>
</feature>
<dbReference type="GO" id="GO:0006506">
    <property type="term" value="P:GPI anchor biosynthetic process"/>
    <property type="evidence" value="ECO:0007669"/>
    <property type="project" value="TreeGrafter"/>
</dbReference>
<dbReference type="RefSeq" id="XP_024505082.1">
    <property type="nucleotide sequence ID" value="XM_024651401.1"/>
</dbReference>
<gene>
    <name evidence="2 4 5" type="ORF">SRAE_2000055700</name>
</gene>
<evidence type="ECO:0000313" key="3">
    <source>
        <dbReference type="Proteomes" id="UP000035682"/>
    </source>
</evidence>
<dbReference type="PANTHER" id="PTHR12892:SF8">
    <property type="entry name" value="PROTEIN CBG16685"/>
    <property type="match status" value="1"/>
</dbReference>
<feature type="transmembrane region" description="Helical" evidence="1">
    <location>
        <begin position="191"/>
        <end position="213"/>
    </location>
</feature>
<organism evidence="2">
    <name type="scientific">Strongyloides ratti</name>
    <name type="common">Parasitic roundworm</name>
    <dbReference type="NCBI Taxonomy" id="34506"/>
    <lineage>
        <taxon>Eukaryota</taxon>
        <taxon>Metazoa</taxon>
        <taxon>Ecdysozoa</taxon>
        <taxon>Nematoda</taxon>
        <taxon>Chromadorea</taxon>
        <taxon>Rhabditida</taxon>
        <taxon>Tylenchina</taxon>
        <taxon>Panagrolaimomorpha</taxon>
        <taxon>Strongyloidoidea</taxon>
        <taxon>Strongyloididae</taxon>
        <taxon>Strongyloides</taxon>
    </lineage>
</organism>
<dbReference type="PANTHER" id="PTHR12892">
    <property type="entry name" value="FGF RECEPTOR ACTIVATING PROTEIN 1"/>
    <property type="match status" value="1"/>
</dbReference>
<name>A0A090L810_STRRB</name>
<keyword evidence="1" id="KW-0472">Membrane</keyword>
<accession>A0A090L810</accession>
<dbReference type="GO" id="GO:0005789">
    <property type="term" value="C:endoplasmic reticulum membrane"/>
    <property type="evidence" value="ECO:0007669"/>
    <property type="project" value="TreeGrafter"/>
</dbReference>
<dbReference type="EMBL" id="LN609529">
    <property type="protein sequence ID" value="CEF65882.1"/>
    <property type="molecule type" value="Genomic_DNA"/>
</dbReference>
<dbReference type="GO" id="GO:0000139">
    <property type="term" value="C:Golgi membrane"/>
    <property type="evidence" value="ECO:0007669"/>
    <property type="project" value="InterPro"/>
</dbReference>
<dbReference type="AlphaFoldDB" id="A0A090L810"/>
<evidence type="ECO:0000256" key="1">
    <source>
        <dbReference type="SAM" id="Phobius"/>
    </source>
</evidence>
<evidence type="ECO:0000313" key="5">
    <source>
        <dbReference type="WormBase" id="SRAE_2000055700"/>
    </source>
</evidence>
<dbReference type="WormBase" id="SRAE_2000055700">
    <property type="protein sequence ID" value="SRP06075"/>
    <property type="gene ID" value="WBGene00260752"/>
</dbReference>
<feature type="transmembrane region" description="Helical" evidence="1">
    <location>
        <begin position="225"/>
        <end position="247"/>
    </location>
</feature>
<dbReference type="GeneID" id="36378246"/>
<evidence type="ECO:0000313" key="4">
    <source>
        <dbReference type="WBParaSite" id="SRAE_2000055700.1"/>
    </source>
</evidence>
<dbReference type="CTD" id="36378246"/>
<dbReference type="Proteomes" id="UP000035682">
    <property type="component" value="Unplaced"/>
</dbReference>
<keyword evidence="3" id="KW-1185">Reference proteome</keyword>
<keyword evidence="1" id="KW-0812">Transmembrane</keyword>
<reference evidence="2 3" key="1">
    <citation type="submission" date="2014-09" db="EMBL/GenBank/DDBJ databases">
        <authorList>
            <person name="Martin A.A."/>
        </authorList>
    </citation>
    <scope>NUCLEOTIDE SEQUENCE</scope>
    <source>
        <strain evidence="3">ED321</strain>
        <strain evidence="2">ED321 Heterogonic</strain>
    </source>
</reference>
<protein>
    <submittedName>
        <fullName evidence="4">Frag1/DRAM/Sfk1 family-containing protein</fullName>
    </submittedName>
</protein>
<keyword evidence="1" id="KW-1133">Transmembrane helix</keyword>
<feature type="transmembrane region" description="Helical" evidence="1">
    <location>
        <begin position="118"/>
        <end position="138"/>
    </location>
</feature>
<dbReference type="OMA" id="SGECEPI"/>
<evidence type="ECO:0000313" key="2">
    <source>
        <dbReference type="EMBL" id="CEF65882.1"/>
    </source>
</evidence>
<reference evidence="4" key="2">
    <citation type="submission" date="2020-12" db="UniProtKB">
        <authorList>
            <consortium name="WormBaseParasite"/>
        </authorList>
    </citation>
    <scope>IDENTIFICATION</scope>
</reference>
<sequence>MVKNLEMIVKPKTRQEKKELKSGFVEDDNEDIAYLNLRLIIPVLITYIASGICLFLSIYLGINEDIYDSTPKNNLKGDIYLLKYGSLKYICKDRNPSKPNEIPSFLRLIELKSQTNMWLRYSVITPWMIRFFVTYCSKRLLDDHRMIKNNTIASTLNSISPYIIFCEILFCSLFSIITIRHDFPEVTNISLHMFIYIAVIYMLIHFFLSALTLPEIFSLVDIISLMIKFISGSIFCYFGYTVVNYHLKFMVELSCHPYVPYEIAISEYIALGGYTLFHFTHITQIRDIRFICYPRTSSGECEPICSENFIKGGKYEYCRSYELRQRQLNEKDIK</sequence>
<feature type="transmembrane region" description="Helical" evidence="1">
    <location>
        <begin position="159"/>
        <end position="179"/>
    </location>
</feature>
<dbReference type="OrthoDB" id="68581at2759"/>